<sequence>MFPPEDHTHALRETFTEITERLNPVRLHRTYPRTIRRGRHNAYRVKSPTDTGTKHDQSPKIMLARAA</sequence>
<dbReference type="STRING" id="656024.FsymDg_4115"/>
<dbReference type="AlphaFoldDB" id="F8AW59"/>
<evidence type="ECO:0000313" key="3">
    <source>
        <dbReference type="Proteomes" id="UP000001549"/>
    </source>
</evidence>
<dbReference type="Proteomes" id="UP000001549">
    <property type="component" value="Chromosome"/>
</dbReference>
<dbReference type="KEGG" id="fsy:FsymDg_4115"/>
<reference evidence="2 3" key="1">
    <citation type="submission" date="2011-05" db="EMBL/GenBank/DDBJ databases">
        <title>Complete sequence of chromosome of Frankia symbiont of Datisca glomerata.</title>
        <authorList>
            <consortium name="US DOE Joint Genome Institute"/>
            <person name="Lucas S."/>
            <person name="Han J."/>
            <person name="Lapidus A."/>
            <person name="Cheng J.-F."/>
            <person name="Goodwin L."/>
            <person name="Pitluck S."/>
            <person name="Peters L."/>
            <person name="Mikhailova N."/>
            <person name="Chertkov O."/>
            <person name="Teshima H."/>
            <person name="Han C."/>
            <person name="Tapia R."/>
            <person name="Land M."/>
            <person name="Hauser L."/>
            <person name="Kyrpides N."/>
            <person name="Ivanova N."/>
            <person name="Pagani I."/>
            <person name="Berry A."/>
            <person name="Pawlowski K."/>
            <person name="Persson T."/>
            <person name="Vanden Heuvel B."/>
            <person name="Benson D."/>
            <person name="Woyke T."/>
        </authorList>
    </citation>
    <scope>NUCLEOTIDE SEQUENCE [LARGE SCALE GENOMIC DNA]</scope>
    <source>
        <strain evidence="3">4085684</strain>
    </source>
</reference>
<dbReference type="HOGENOM" id="CLU_187552_0_0_11"/>
<evidence type="ECO:0000313" key="2">
    <source>
        <dbReference type="EMBL" id="AEH11386.1"/>
    </source>
</evidence>
<keyword evidence="3" id="KW-1185">Reference proteome</keyword>
<organism evidence="2 3">
    <name type="scientific">Candidatus Protofrankia datiscae</name>
    <dbReference type="NCBI Taxonomy" id="2716812"/>
    <lineage>
        <taxon>Bacteria</taxon>
        <taxon>Bacillati</taxon>
        <taxon>Actinomycetota</taxon>
        <taxon>Actinomycetes</taxon>
        <taxon>Frankiales</taxon>
        <taxon>Frankiaceae</taxon>
        <taxon>Protofrankia</taxon>
    </lineage>
</organism>
<accession>F8AW59</accession>
<name>F8AW59_9ACTN</name>
<gene>
    <name evidence="2" type="ordered locus">FsymDg_4115</name>
</gene>
<dbReference type="EMBL" id="CP002801">
    <property type="protein sequence ID" value="AEH11386.1"/>
    <property type="molecule type" value="Genomic_DNA"/>
</dbReference>
<proteinExistence type="predicted"/>
<protein>
    <submittedName>
        <fullName evidence="2">Uncharacterized protein</fullName>
    </submittedName>
</protein>
<feature type="region of interest" description="Disordered" evidence="1">
    <location>
        <begin position="38"/>
        <end position="67"/>
    </location>
</feature>
<evidence type="ECO:0000256" key="1">
    <source>
        <dbReference type="SAM" id="MobiDB-lite"/>
    </source>
</evidence>